<accession>A0A8J5IED6</accession>
<reference evidence="6 7" key="1">
    <citation type="submission" date="2020-08" db="EMBL/GenBank/DDBJ databases">
        <title>Plant Genome Project.</title>
        <authorList>
            <person name="Zhang R.-G."/>
        </authorList>
    </citation>
    <scope>NUCLEOTIDE SEQUENCE [LARGE SCALE GENOMIC DNA]</scope>
    <source>
        <tissue evidence="6">Rhizome</tissue>
    </source>
</reference>
<keyword evidence="5" id="KW-0812">Transmembrane</keyword>
<feature type="transmembrane region" description="Helical" evidence="5">
    <location>
        <begin position="50"/>
        <end position="69"/>
    </location>
</feature>
<dbReference type="GO" id="GO:0005975">
    <property type="term" value="P:carbohydrate metabolic process"/>
    <property type="evidence" value="ECO:0007669"/>
    <property type="project" value="InterPro"/>
</dbReference>
<dbReference type="InterPro" id="IPR033132">
    <property type="entry name" value="GH_1_N_CS"/>
</dbReference>
<keyword evidence="2" id="KW-0732">Signal</keyword>
<evidence type="ECO:0000256" key="1">
    <source>
        <dbReference type="ARBA" id="ARBA00010838"/>
    </source>
</evidence>
<dbReference type="GO" id="GO:0008422">
    <property type="term" value="F:beta-glucosidase activity"/>
    <property type="evidence" value="ECO:0007669"/>
    <property type="project" value="TreeGrafter"/>
</dbReference>
<keyword evidence="5" id="KW-1133">Transmembrane helix</keyword>
<dbReference type="AlphaFoldDB" id="A0A8J5IED6"/>
<sequence length="1026" mass="117244">MAGQLVQWLCGRWSAGAMALWQVATSRATSREHREKREMERRCIRRCAPALLRVLLIVLVALAAPASGISRDDFPSGFIFGAGSSAYQVEGAAAEGGRTPCIWDTFAHEGRTEDKRTGDVAADQYHKYKEDVKLMHDMGLDAYRFSISWSRVIPYGRGPTNPEGVHYYNNLINELKKYGIEPHVTLLHFDLPQSLEDEYSGLLSPKIVEDFTAYADVCFREFGDRVKYWITVNEPNIEPILGHDLGIFPPNHCSSSLASSLGLNCSKGNSSVEPYVAGHNLLLSHASVVSLYRKKYQPNQGGYIGITLLGIWFEPATRLPDDIAAANRALDFLVGWFVNPIVYGRYPSVMQQLVGSRLPSFKSEESAMLRGSFDFIGLNHYSVAFLRAATDNPDDDFRDWYTDMSVSFAFPQTKVTKVFVSEDPPVIPSTPWAMQRLLDYMRNKYGNPPVFIHENGYPEYNIDPATCGHEFYDEHRANYIKDYIESMLLPIRNGSDVKGYFVWSFMDNFELLTGYRSRYGLIGVDYSVENRTRYRRYSADWYSKFLKPNGGFTVEGAAAEGGRTPSIWDTYAHEGRTADKRTGDVAADQYHMYKEDVKLMHEMGLDAYRFSISWSRLIPDGRGPVNPEAVQYYNNLINELKKYGIEPHVTLLHFDLPQALEDEYSGVLSPKIVEDFTSYADVCFKEFGDSVKYWVTINEPNAYSIQGYDLANFPPNHCSSSLASLYGLNCTKGNSSVEPYAAGYNLLLSHASAVSLYRKKYQPKQRGYIGITLFAPWFEPFTTLPEDIAAANRVLDFLIGWFIDPIVYGRFPFVMRKFVGSRLPSFKPEESAILRGSFDFIGFNHYQEFFVQEVTRNPDDILRDWYTDMSASLTFPQTNVTKVLVLKDPPTIPSTPWAMQRLLHYIRDKYGNPPVFIHENGYPEYNIDPATTEYNYHDEHRANYMKDYIESMLLSIRNGTNARGYFAWSFVDSFELVDGYSSRYGLIGVKFSVQNRTRYRRYSGDWYSKFLKPNGYSRRYRDVDVE</sequence>
<dbReference type="Gene3D" id="3.20.20.80">
    <property type="entry name" value="Glycosidases"/>
    <property type="match status" value="2"/>
</dbReference>
<dbReference type="PRINTS" id="PR00131">
    <property type="entry name" value="GLHYDRLASE1"/>
</dbReference>
<keyword evidence="7" id="KW-1185">Reference proteome</keyword>
<keyword evidence="4" id="KW-0325">Glycoprotein</keyword>
<dbReference type="SUPFAM" id="SSF51445">
    <property type="entry name" value="(Trans)glycosidases"/>
    <property type="match status" value="2"/>
</dbReference>
<evidence type="ECO:0000256" key="4">
    <source>
        <dbReference type="ARBA" id="ARBA00023180"/>
    </source>
</evidence>
<dbReference type="EMBL" id="JACMSC010000002">
    <property type="protein sequence ID" value="KAG6533910.1"/>
    <property type="molecule type" value="Genomic_DNA"/>
</dbReference>
<name>A0A8J5IED6_ZINOF</name>
<dbReference type="PROSITE" id="PS00653">
    <property type="entry name" value="GLYCOSYL_HYDROL_F1_2"/>
    <property type="match status" value="1"/>
</dbReference>
<comment type="caution">
    <text evidence="6">The sequence shown here is derived from an EMBL/GenBank/DDBJ whole genome shotgun (WGS) entry which is preliminary data.</text>
</comment>
<dbReference type="InterPro" id="IPR017853">
    <property type="entry name" value="GH"/>
</dbReference>
<dbReference type="Proteomes" id="UP000734854">
    <property type="component" value="Unassembled WGS sequence"/>
</dbReference>
<comment type="similarity">
    <text evidence="1">Belongs to the glycosyl hydrolase 1 family.</text>
</comment>
<proteinExistence type="inferred from homology"/>
<dbReference type="InterPro" id="IPR001360">
    <property type="entry name" value="Glyco_hydro_1"/>
</dbReference>
<evidence type="ECO:0000256" key="5">
    <source>
        <dbReference type="SAM" id="Phobius"/>
    </source>
</evidence>
<dbReference type="PANTHER" id="PTHR10353:SF29">
    <property type="entry name" value="BETA-GLUCOSIDASE 11"/>
    <property type="match status" value="1"/>
</dbReference>
<evidence type="ECO:0008006" key="8">
    <source>
        <dbReference type="Google" id="ProtNLM"/>
    </source>
</evidence>
<protein>
    <recommendedName>
        <fullName evidence="8">Beta-glucosidase</fullName>
    </recommendedName>
</protein>
<gene>
    <name evidence="6" type="ORF">ZIOFF_007788</name>
</gene>
<evidence type="ECO:0000313" key="6">
    <source>
        <dbReference type="EMBL" id="KAG6533910.1"/>
    </source>
</evidence>
<dbReference type="Pfam" id="PF00232">
    <property type="entry name" value="Glyco_hydro_1"/>
    <property type="match status" value="2"/>
</dbReference>
<evidence type="ECO:0000256" key="2">
    <source>
        <dbReference type="ARBA" id="ARBA00022729"/>
    </source>
</evidence>
<dbReference type="PANTHER" id="PTHR10353">
    <property type="entry name" value="GLYCOSYL HYDROLASE"/>
    <property type="match status" value="1"/>
</dbReference>
<evidence type="ECO:0000313" key="7">
    <source>
        <dbReference type="Proteomes" id="UP000734854"/>
    </source>
</evidence>
<keyword evidence="3" id="KW-0378">Hydrolase</keyword>
<evidence type="ECO:0000256" key="3">
    <source>
        <dbReference type="ARBA" id="ARBA00022801"/>
    </source>
</evidence>
<dbReference type="FunFam" id="3.20.20.80:FF:000069">
    <property type="entry name" value="Beta-glucosidase 1"/>
    <property type="match status" value="2"/>
</dbReference>
<organism evidence="6 7">
    <name type="scientific">Zingiber officinale</name>
    <name type="common">Ginger</name>
    <name type="synonym">Amomum zingiber</name>
    <dbReference type="NCBI Taxonomy" id="94328"/>
    <lineage>
        <taxon>Eukaryota</taxon>
        <taxon>Viridiplantae</taxon>
        <taxon>Streptophyta</taxon>
        <taxon>Embryophyta</taxon>
        <taxon>Tracheophyta</taxon>
        <taxon>Spermatophyta</taxon>
        <taxon>Magnoliopsida</taxon>
        <taxon>Liliopsida</taxon>
        <taxon>Zingiberales</taxon>
        <taxon>Zingiberaceae</taxon>
        <taxon>Zingiber</taxon>
    </lineage>
</organism>
<keyword evidence="5" id="KW-0472">Membrane</keyword>